<reference evidence="1" key="1">
    <citation type="submission" date="2018-05" db="EMBL/GenBank/DDBJ databases">
        <authorList>
            <person name="Lanie J.A."/>
            <person name="Ng W.-L."/>
            <person name="Kazmierczak K.M."/>
            <person name="Andrzejewski T.M."/>
            <person name="Davidsen T.M."/>
            <person name="Wayne K.J."/>
            <person name="Tettelin H."/>
            <person name="Glass J.I."/>
            <person name="Rusch D."/>
            <person name="Podicherti R."/>
            <person name="Tsui H.-C.T."/>
            <person name="Winkler M.E."/>
        </authorList>
    </citation>
    <scope>NUCLEOTIDE SEQUENCE</scope>
</reference>
<dbReference type="EMBL" id="UINC01156599">
    <property type="protein sequence ID" value="SVD53106.1"/>
    <property type="molecule type" value="Genomic_DNA"/>
</dbReference>
<sequence>MALYQLHYKANPVLWPSDPKENLAMWEETSQAAEDLLASGTMHDLHLITPTEGYARVKAESKTAALAIAASFFPMFNNDVVELVPWN</sequence>
<proteinExistence type="predicted"/>
<evidence type="ECO:0000313" key="1">
    <source>
        <dbReference type="EMBL" id="SVD53106.1"/>
    </source>
</evidence>
<accession>A0A382W2N7</accession>
<name>A0A382W2N7_9ZZZZ</name>
<protein>
    <submittedName>
        <fullName evidence="1">Uncharacterized protein</fullName>
    </submittedName>
</protein>
<dbReference type="AlphaFoldDB" id="A0A382W2N7"/>
<feature type="non-terminal residue" evidence="1">
    <location>
        <position position="87"/>
    </location>
</feature>
<gene>
    <name evidence="1" type="ORF">METZ01_LOCUS405960</name>
</gene>
<organism evidence="1">
    <name type="scientific">marine metagenome</name>
    <dbReference type="NCBI Taxonomy" id="408172"/>
    <lineage>
        <taxon>unclassified sequences</taxon>
        <taxon>metagenomes</taxon>
        <taxon>ecological metagenomes</taxon>
    </lineage>
</organism>